<dbReference type="SUPFAM" id="SSF50331">
    <property type="entry name" value="MOP-like"/>
    <property type="match status" value="1"/>
</dbReference>
<evidence type="ECO:0000256" key="2">
    <source>
        <dbReference type="ARBA" id="ARBA00022741"/>
    </source>
</evidence>
<dbReference type="GO" id="GO:0055052">
    <property type="term" value="C:ATP-binding cassette (ABC) transporter complex, substrate-binding subunit-containing"/>
    <property type="evidence" value="ECO:0007669"/>
    <property type="project" value="TreeGrafter"/>
</dbReference>
<dbReference type="InterPro" id="IPR015855">
    <property type="entry name" value="ABC_transpr_MalK-like"/>
</dbReference>
<evidence type="ECO:0000313" key="5">
    <source>
        <dbReference type="EMBL" id="TBH21491.1"/>
    </source>
</evidence>
<keyword evidence="6" id="KW-1185">Reference proteome</keyword>
<dbReference type="InterPro" id="IPR003593">
    <property type="entry name" value="AAA+_ATPase"/>
</dbReference>
<dbReference type="SMART" id="SM00382">
    <property type="entry name" value="AAA"/>
    <property type="match status" value="1"/>
</dbReference>
<organism evidence="5 6">
    <name type="scientific">Thermus thermamylovorans</name>
    <dbReference type="NCBI Taxonomy" id="2509362"/>
    <lineage>
        <taxon>Bacteria</taxon>
        <taxon>Thermotogati</taxon>
        <taxon>Deinococcota</taxon>
        <taxon>Deinococci</taxon>
        <taxon>Thermales</taxon>
        <taxon>Thermaceae</taxon>
        <taxon>Thermus</taxon>
    </lineage>
</organism>
<reference evidence="5 6" key="1">
    <citation type="submission" date="2019-02" db="EMBL/GenBank/DDBJ databases">
        <title>Thermus sp. a novel from hot spring.</title>
        <authorList>
            <person name="Zhao Z."/>
        </authorList>
    </citation>
    <scope>NUCLEOTIDE SEQUENCE [LARGE SCALE GENOMIC DNA]</scope>
    <source>
        <strain evidence="5 6">CFH 72773T</strain>
    </source>
</reference>
<dbReference type="InterPro" id="IPR047641">
    <property type="entry name" value="ABC_transpr_MalK/UgpC-like"/>
</dbReference>
<dbReference type="Gene3D" id="2.40.50.140">
    <property type="entry name" value="Nucleic acid-binding proteins"/>
    <property type="match status" value="1"/>
</dbReference>
<keyword evidence="1" id="KW-0813">Transport</keyword>
<dbReference type="PANTHER" id="PTHR43875:SF1">
    <property type="entry name" value="OSMOPROTECTIVE COMPOUNDS UPTAKE ATP-BINDING PROTEIN GGTA"/>
    <property type="match status" value="1"/>
</dbReference>
<dbReference type="Pfam" id="PF17912">
    <property type="entry name" value="OB_MalK"/>
    <property type="match status" value="1"/>
</dbReference>
<gene>
    <name evidence="5" type="primary">ugpC</name>
    <name evidence="5" type="ORF">ETP66_02460</name>
</gene>
<dbReference type="InterPro" id="IPR003439">
    <property type="entry name" value="ABC_transporter-like_ATP-bd"/>
</dbReference>
<dbReference type="PROSITE" id="PS00211">
    <property type="entry name" value="ABC_TRANSPORTER_1"/>
    <property type="match status" value="1"/>
</dbReference>
<dbReference type="OrthoDB" id="25822at2"/>
<dbReference type="NCBIfam" id="NF008653">
    <property type="entry name" value="PRK11650.1"/>
    <property type="match status" value="1"/>
</dbReference>
<protein>
    <submittedName>
        <fullName evidence="5">sn-glycerol-3-phosphate ABC transporter ATP-binding protein UgpC</fullName>
    </submittedName>
</protein>
<dbReference type="PROSITE" id="PS50893">
    <property type="entry name" value="ABC_TRANSPORTER_2"/>
    <property type="match status" value="1"/>
</dbReference>
<dbReference type="EMBL" id="SIJL01000002">
    <property type="protein sequence ID" value="TBH21491.1"/>
    <property type="molecule type" value="Genomic_DNA"/>
</dbReference>
<sequence>MAKVRLEQVWKRFGKVVAVKDFNLETEDGEFVVFVGPSGCGKTTTLRMIAGLEEISEGRIFIGDRLVNDVPPKDRDIAMVFQNYALYPHMNVYENMAFGLRLRRYPKDEIDRRVKEAARILKIEHLLTRKPRELSGGQRQRVAMGRAIVREPKVFLMDEPLSNLDAKLRVEMRAEIAKLQRRLGVTTIYVTHDQVEAMTLGHRIVVMKDGEIQQVDTPLNLYDFPANRFVAGFIGSPSMNFIRARVEVQGERVYLVAPGLRVQANPVLGQAARPHAGKEVWMGIRPEHLGLKGYTVIPEEENVIRGEVEVAEPLGAETEIHVSVDGTVLVAKVDGHAPVKPGDRVDLLADTARLHAFDLETERTIGHAQERAAVAR</sequence>
<dbReference type="AlphaFoldDB" id="A0A4Q9B7H4"/>
<dbReference type="InterPro" id="IPR005116">
    <property type="entry name" value="Transp-assoc_OB_typ1"/>
</dbReference>
<dbReference type="Pfam" id="PF03459">
    <property type="entry name" value="TOBE"/>
    <property type="match status" value="1"/>
</dbReference>
<evidence type="ECO:0000313" key="6">
    <source>
        <dbReference type="Proteomes" id="UP000292858"/>
    </source>
</evidence>
<dbReference type="InterPro" id="IPR017871">
    <property type="entry name" value="ABC_transporter-like_CS"/>
</dbReference>
<dbReference type="GO" id="GO:0016887">
    <property type="term" value="F:ATP hydrolysis activity"/>
    <property type="evidence" value="ECO:0007669"/>
    <property type="project" value="InterPro"/>
</dbReference>
<keyword evidence="3 5" id="KW-0067">ATP-binding</keyword>
<dbReference type="InterPro" id="IPR040582">
    <property type="entry name" value="OB_MalK-like"/>
</dbReference>
<dbReference type="InterPro" id="IPR012340">
    <property type="entry name" value="NA-bd_OB-fold"/>
</dbReference>
<dbReference type="FunFam" id="3.40.50.300:FF:000042">
    <property type="entry name" value="Maltose/maltodextrin ABC transporter, ATP-binding protein"/>
    <property type="match status" value="1"/>
</dbReference>
<name>A0A4Q9B7H4_9DEIN</name>
<dbReference type="Gene3D" id="2.40.50.100">
    <property type="match status" value="1"/>
</dbReference>
<proteinExistence type="predicted"/>
<dbReference type="Pfam" id="PF00005">
    <property type="entry name" value="ABC_tran"/>
    <property type="match status" value="1"/>
</dbReference>
<feature type="domain" description="ABC transporter" evidence="4">
    <location>
        <begin position="4"/>
        <end position="234"/>
    </location>
</feature>
<comment type="caution">
    <text evidence="5">The sequence shown here is derived from an EMBL/GenBank/DDBJ whole genome shotgun (WGS) entry which is preliminary data.</text>
</comment>
<evidence type="ECO:0000256" key="1">
    <source>
        <dbReference type="ARBA" id="ARBA00022448"/>
    </source>
</evidence>
<dbReference type="Proteomes" id="UP000292858">
    <property type="component" value="Unassembled WGS sequence"/>
</dbReference>
<keyword evidence="2" id="KW-0547">Nucleotide-binding</keyword>
<dbReference type="GO" id="GO:0005524">
    <property type="term" value="F:ATP binding"/>
    <property type="evidence" value="ECO:0007669"/>
    <property type="project" value="UniProtKB-KW"/>
</dbReference>
<dbReference type="Gene3D" id="3.40.50.300">
    <property type="entry name" value="P-loop containing nucleotide triphosphate hydrolases"/>
    <property type="match status" value="1"/>
</dbReference>
<evidence type="ECO:0000256" key="3">
    <source>
        <dbReference type="ARBA" id="ARBA00022840"/>
    </source>
</evidence>
<accession>A0A4Q9B7H4</accession>
<dbReference type="PANTHER" id="PTHR43875">
    <property type="entry name" value="MALTODEXTRIN IMPORT ATP-BINDING PROTEIN MSMX"/>
    <property type="match status" value="1"/>
</dbReference>
<dbReference type="GO" id="GO:0140359">
    <property type="term" value="F:ABC-type transporter activity"/>
    <property type="evidence" value="ECO:0007669"/>
    <property type="project" value="InterPro"/>
</dbReference>
<dbReference type="RefSeq" id="WP_130840285.1">
    <property type="nucleotide sequence ID" value="NZ_SIJL01000002.1"/>
</dbReference>
<dbReference type="GO" id="GO:0008643">
    <property type="term" value="P:carbohydrate transport"/>
    <property type="evidence" value="ECO:0007669"/>
    <property type="project" value="InterPro"/>
</dbReference>
<evidence type="ECO:0000259" key="4">
    <source>
        <dbReference type="PROSITE" id="PS50893"/>
    </source>
</evidence>
<dbReference type="SUPFAM" id="SSF52540">
    <property type="entry name" value="P-loop containing nucleoside triphosphate hydrolases"/>
    <property type="match status" value="1"/>
</dbReference>
<dbReference type="InterPro" id="IPR008995">
    <property type="entry name" value="Mo/tungstate-bd_C_term_dom"/>
</dbReference>
<dbReference type="InterPro" id="IPR027417">
    <property type="entry name" value="P-loop_NTPase"/>
</dbReference>
<dbReference type="CDD" id="cd03301">
    <property type="entry name" value="ABC_MalK_N"/>
    <property type="match status" value="1"/>
</dbReference>